<dbReference type="KEGG" id="atl:Athai_56410"/>
<organism evidence="2 3">
    <name type="scientific">Actinocatenispora thailandica</name>
    <dbReference type="NCBI Taxonomy" id="227318"/>
    <lineage>
        <taxon>Bacteria</taxon>
        <taxon>Bacillati</taxon>
        <taxon>Actinomycetota</taxon>
        <taxon>Actinomycetes</taxon>
        <taxon>Micromonosporales</taxon>
        <taxon>Micromonosporaceae</taxon>
        <taxon>Actinocatenispora</taxon>
    </lineage>
</organism>
<comment type="similarity">
    <text evidence="1">Belongs to the Rv0495c family.</text>
</comment>
<dbReference type="Pfam" id="PF11307">
    <property type="entry name" value="DUF3109"/>
    <property type="match status" value="1"/>
</dbReference>
<accession>A0A7R7I0K8</accession>
<dbReference type="AlphaFoldDB" id="A0A7R7I0K8"/>
<gene>
    <name evidence="2" type="ORF">Athai_56410</name>
</gene>
<proteinExistence type="inferred from homology"/>
<reference evidence="2 3" key="1">
    <citation type="submission" date="2020-08" db="EMBL/GenBank/DDBJ databases">
        <title>Whole genome shotgun sequence of Actinocatenispora thailandica NBRC 105041.</title>
        <authorList>
            <person name="Komaki H."/>
            <person name="Tamura T."/>
        </authorList>
    </citation>
    <scope>NUCLEOTIDE SEQUENCE [LARGE SCALE GENOMIC DNA]</scope>
    <source>
        <strain evidence="2 3">NBRC 105041</strain>
    </source>
</reference>
<evidence type="ECO:0000313" key="3">
    <source>
        <dbReference type="Proteomes" id="UP000611640"/>
    </source>
</evidence>
<keyword evidence="3" id="KW-1185">Reference proteome</keyword>
<dbReference type="EMBL" id="AP023355">
    <property type="protein sequence ID" value="BCJ38138.1"/>
    <property type="molecule type" value="Genomic_DNA"/>
</dbReference>
<evidence type="ECO:0008006" key="4">
    <source>
        <dbReference type="Google" id="ProtNLM"/>
    </source>
</evidence>
<sequence>MQVTVEDPDEPRSREVPLDFPREWIEFTDPTDDEHVVRADLTWLLSRWQCIFGAGCHGIIAGLAENGCCSHGAFFTDGDDEKRVRAAVKKLTPETWQHYTTGFKNWTEVDSTDGEADGRKTRVVDGACIFHNRAGFSGGYGCALHAQALRDGVHPLEYKPDVCWQLPIRRLQEWEDRPDGTRVLVDTLGEYDRRGWGEGGHDLHWWCTSSPEAHTGGEAVYRSYEPELTELIGKEAYGRLAELCAAREKRGLVAEHPATAAAPKRRRR</sequence>
<dbReference type="InterPro" id="IPR021458">
    <property type="entry name" value="Rv0495c"/>
</dbReference>
<evidence type="ECO:0000313" key="2">
    <source>
        <dbReference type="EMBL" id="BCJ38138.1"/>
    </source>
</evidence>
<protein>
    <recommendedName>
        <fullName evidence="4">DUF3109 family protein</fullName>
    </recommendedName>
</protein>
<evidence type="ECO:0000256" key="1">
    <source>
        <dbReference type="ARBA" id="ARBA00093770"/>
    </source>
</evidence>
<name>A0A7R7I0K8_9ACTN</name>
<dbReference type="Proteomes" id="UP000611640">
    <property type="component" value="Chromosome"/>
</dbReference>